<gene>
    <name evidence="1" type="ORF">BWK62_07685</name>
</gene>
<proteinExistence type="predicted"/>
<name>A0A246GCR1_9FLAO</name>
<dbReference type="AlphaFoldDB" id="A0A246GCR1"/>
<comment type="caution">
    <text evidence="1">The sequence shown here is derived from an EMBL/GenBank/DDBJ whole genome shotgun (WGS) entry which is preliminary data.</text>
</comment>
<dbReference type="Proteomes" id="UP000198034">
    <property type="component" value="Unassembled WGS sequence"/>
</dbReference>
<organism evidence="1 2">
    <name type="scientific">Flavobacterium columnare</name>
    <dbReference type="NCBI Taxonomy" id="996"/>
    <lineage>
        <taxon>Bacteria</taxon>
        <taxon>Pseudomonadati</taxon>
        <taxon>Bacteroidota</taxon>
        <taxon>Flavobacteriia</taxon>
        <taxon>Flavobacteriales</taxon>
        <taxon>Flavobacteriaceae</taxon>
        <taxon>Flavobacterium</taxon>
    </lineage>
</organism>
<accession>A0A246GCR1</accession>
<sequence>MQHKNKFVYLSKLRKNVGLFLSYLNSLIISNRSNKKEANMIKEIAYRNAMIRKYKEDLKKVFILFI</sequence>
<dbReference type="EMBL" id="MTCY01000018">
    <property type="protein sequence ID" value="OWP77292.1"/>
    <property type="molecule type" value="Genomic_DNA"/>
</dbReference>
<reference evidence="1 2" key="1">
    <citation type="journal article" date="2017" name="Infect. Genet. Evol.">
        <title>Comparative genome analysis of fish pathogen Flavobacterium columnare reveals extensive sequence diversity within the species.</title>
        <authorList>
            <person name="Kayansamruaj P."/>
            <person name="Dong H.T."/>
            <person name="Hirono I."/>
            <person name="Kondo H."/>
            <person name="Senapin S."/>
            <person name="Rodkhum C."/>
        </authorList>
    </citation>
    <scope>NUCLEOTIDE SEQUENCE [LARGE SCALE GENOMIC DNA]</scope>
    <source>
        <strain evidence="1 2">1214</strain>
    </source>
</reference>
<protein>
    <submittedName>
        <fullName evidence="1">Uncharacterized protein</fullName>
    </submittedName>
</protein>
<evidence type="ECO:0000313" key="1">
    <source>
        <dbReference type="EMBL" id="OWP77292.1"/>
    </source>
</evidence>
<evidence type="ECO:0000313" key="2">
    <source>
        <dbReference type="Proteomes" id="UP000198034"/>
    </source>
</evidence>